<dbReference type="Proteomes" id="UP001152766">
    <property type="component" value="Unassembled WGS sequence"/>
</dbReference>
<comment type="caution">
    <text evidence="2">The sequence shown here is derived from an EMBL/GenBank/DDBJ whole genome shotgun (WGS) entry which is preliminary data.</text>
</comment>
<keyword evidence="1" id="KW-1133">Transmembrane helix</keyword>
<evidence type="ECO:0000313" key="2">
    <source>
        <dbReference type="EMBL" id="MDG0863546.1"/>
    </source>
</evidence>
<keyword evidence="3" id="KW-1185">Reference proteome</keyword>
<evidence type="ECO:0000313" key="3">
    <source>
        <dbReference type="Proteomes" id="UP001152766"/>
    </source>
</evidence>
<gene>
    <name evidence="2" type="ORF">EXJ73_13830</name>
</gene>
<name>A0A9X4R5E3_9BURK</name>
<protein>
    <submittedName>
        <fullName evidence="2">Uncharacterized protein</fullName>
    </submittedName>
</protein>
<keyword evidence="1" id="KW-0472">Membrane</keyword>
<sequence>MSTAILIFAFIAVVHFVYESIVAPSWRMKLRNELFVLRDEVREEKIRGVSKADDEAFWFVHNGVNSFLSKLPSLTAWNQHLALEVLRADPELRAVVNKRIATIDQCTNDVVKSVFRRTVKVVEEAMVVNAGGWFVYLIPVALLMATLGRLKRFASALVVAPEREAARLLPQQA</sequence>
<organism evidence="2 3">
    <name type="scientific">Pelomonas aquatica</name>
    <dbReference type="NCBI Taxonomy" id="431058"/>
    <lineage>
        <taxon>Bacteria</taxon>
        <taxon>Pseudomonadati</taxon>
        <taxon>Pseudomonadota</taxon>
        <taxon>Betaproteobacteria</taxon>
        <taxon>Burkholderiales</taxon>
        <taxon>Sphaerotilaceae</taxon>
        <taxon>Roseateles</taxon>
    </lineage>
</organism>
<accession>A0A9X4R5E3</accession>
<dbReference type="AlphaFoldDB" id="A0A9X4R5E3"/>
<dbReference type="RefSeq" id="WP_268153354.1">
    <property type="nucleotide sequence ID" value="NZ_JAPPUW010000021.1"/>
</dbReference>
<dbReference type="EMBL" id="SGUG01000019">
    <property type="protein sequence ID" value="MDG0863546.1"/>
    <property type="molecule type" value="Genomic_DNA"/>
</dbReference>
<reference evidence="2" key="1">
    <citation type="submission" date="2019-02" db="EMBL/GenBank/DDBJ databases">
        <title>Draft genome of the type strain Pelomonas aquatica CCUG 52575T.</title>
        <authorList>
            <person name="Gomila M."/>
            <person name="Lalucat J."/>
        </authorList>
    </citation>
    <scope>NUCLEOTIDE SEQUENCE</scope>
    <source>
        <strain evidence="2">CCUG 52575</strain>
    </source>
</reference>
<feature type="transmembrane region" description="Helical" evidence="1">
    <location>
        <begin position="126"/>
        <end position="147"/>
    </location>
</feature>
<keyword evidence="1" id="KW-0812">Transmembrane</keyword>
<evidence type="ECO:0000256" key="1">
    <source>
        <dbReference type="SAM" id="Phobius"/>
    </source>
</evidence>
<proteinExistence type="predicted"/>